<evidence type="ECO:0000256" key="1">
    <source>
        <dbReference type="ARBA" id="ARBA00001974"/>
    </source>
</evidence>
<keyword evidence="4" id="KW-0479">Metal-binding</keyword>
<sequence>MLKFFSKKKETKESLLDSSAERHTPHFHKLSVSDVRRETEDCVSVAFDLPSDLQDKYRFKPGQYLTLRTEIDGNDVRRSYSICSCPQDGELRVAIKRVDGGVFSTYANKTLKVGDELDVMTPIGNFTSEFVAGQTNQYVAIAAGSGITPIMSLIKTALQTEENSKFILIYGNRNSASVIFKDEIEDLKDKYMNRLEVHHVLSREDQGSDLMKGRIDAEKVEAFAEKFFDLDKTAGYFLCGPEEIIRASEKALSNLGVNKDLIHFELFTPAADSAKKVETNDTVEKKNVHSNVTVILDGDETHMEMDSKGKTILDSALDAGADVPFACKGAVCCTCRAKVLEGSAEMEMNYALTDEEVEEGYILTCQSHPTAEKVVVSFDE</sequence>
<dbReference type="InterPro" id="IPR011884">
    <property type="entry name" value="PaaE"/>
</dbReference>
<dbReference type="Gene3D" id="3.40.50.80">
    <property type="entry name" value="Nucleotide-binding domain of ferredoxin-NADP reductase (FNR) module"/>
    <property type="match status" value="1"/>
</dbReference>
<dbReference type="GO" id="GO:0050660">
    <property type="term" value="F:flavin adenine dinucleotide binding"/>
    <property type="evidence" value="ECO:0007669"/>
    <property type="project" value="TreeGrafter"/>
</dbReference>
<dbReference type="InterPro" id="IPR001433">
    <property type="entry name" value="OxRdtase_FAD/NAD-bd"/>
</dbReference>
<dbReference type="InterPro" id="IPR050415">
    <property type="entry name" value="MRET"/>
</dbReference>
<dbReference type="PANTHER" id="PTHR47354">
    <property type="entry name" value="NADH OXIDOREDUCTASE HCR"/>
    <property type="match status" value="1"/>
</dbReference>
<name>A0A6N6RKI8_9FLAO</name>
<dbReference type="Pfam" id="PF00175">
    <property type="entry name" value="NAD_binding_1"/>
    <property type="match status" value="1"/>
</dbReference>
<dbReference type="GO" id="GO:0016491">
    <property type="term" value="F:oxidoreductase activity"/>
    <property type="evidence" value="ECO:0007669"/>
    <property type="project" value="UniProtKB-KW"/>
</dbReference>
<dbReference type="RefSeq" id="WP_151667359.1">
    <property type="nucleotide sequence ID" value="NZ_WBVO01000005.1"/>
</dbReference>
<dbReference type="InterPro" id="IPR017938">
    <property type="entry name" value="Riboflavin_synthase-like_b-brl"/>
</dbReference>
<keyword evidence="6" id="KW-0560">Oxidoreductase</keyword>
<dbReference type="Pfam" id="PF00111">
    <property type="entry name" value="Fer2"/>
    <property type="match status" value="1"/>
</dbReference>
<evidence type="ECO:0000256" key="8">
    <source>
        <dbReference type="ARBA" id="ARBA00023014"/>
    </source>
</evidence>
<dbReference type="EMBL" id="WBVO01000005">
    <property type="protein sequence ID" value="KAB2810215.1"/>
    <property type="molecule type" value="Genomic_DNA"/>
</dbReference>
<dbReference type="Proteomes" id="UP000468650">
    <property type="component" value="Unassembled WGS sequence"/>
</dbReference>
<keyword evidence="12" id="KW-1185">Reference proteome</keyword>
<dbReference type="Gene3D" id="2.40.30.10">
    <property type="entry name" value="Translation factors"/>
    <property type="match status" value="1"/>
</dbReference>
<protein>
    <submittedName>
        <fullName evidence="11">Phenylacetate-CoA oxygenase/reductase subunit PaaK</fullName>
    </submittedName>
</protein>
<dbReference type="OrthoDB" id="9789468at2"/>
<dbReference type="Pfam" id="PF00970">
    <property type="entry name" value="FAD_binding_6"/>
    <property type="match status" value="1"/>
</dbReference>
<evidence type="ECO:0000256" key="3">
    <source>
        <dbReference type="ARBA" id="ARBA00022714"/>
    </source>
</evidence>
<dbReference type="GO" id="GO:0051537">
    <property type="term" value="F:2 iron, 2 sulfur cluster binding"/>
    <property type="evidence" value="ECO:0007669"/>
    <property type="project" value="UniProtKB-KW"/>
</dbReference>
<dbReference type="InterPro" id="IPR039261">
    <property type="entry name" value="FNR_nucleotide-bd"/>
</dbReference>
<feature type="domain" description="2Fe-2S ferredoxin-type" evidence="9">
    <location>
        <begin position="290"/>
        <end position="380"/>
    </location>
</feature>
<dbReference type="AlphaFoldDB" id="A0A6N6RKI8"/>
<keyword evidence="2" id="KW-0285">Flavoprotein</keyword>
<dbReference type="InterPro" id="IPR036010">
    <property type="entry name" value="2Fe-2S_ferredoxin-like_sf"/>
</dbReference>
<evidence type="ECO:0000256" key="6">
    <source>
        <dbReference type="ARBA" id="ARBA00023002"/>
    </source>
</evidence>
<dbReference type="InterPro" id="IPR012675">
    <property type="entry name" value="Beta-grasp_dom_sf"/>
</dbReference>
<dbReference type="SUPFAM" id="SSF54292">
    <property type="entry name" value="2Fe-2S ferredoxin-like"/>
    <property type="match status" value="1"/>
</dbReference>
<dbReference type="NCBIfam" id="TIGR02160">
    <property type="entry name" value="PA_CoA_Oxy5"/>
    <property type="match status" value="1"/>
</dbReference>
<evidence type="ECO:0000256" key="5">
    <source>
        <dbReference type="ARBA" id="ARBA00022827"/>
    </source>
</evidence>
<comment type="cofactor">
    <cofactor evidence="1">
        <name>FAD</name>
        <dbReference type="ChEBI" id="CHEBI:57692"/>
    </cofactor>
</comment>
<evidence type="ECO:0000313" key="11">
    <source>
        <dbReference type="EMBL" id="KAB2810215.1"/>
    </source>
</evidence>
<evidence type="ECO:0000256" key="2">
    <source>
        <dbReference type="ARBA" id="ARBA00022630"/>
    </source>
</evidence>
<keyword evidence="3" id="KW-0001">2Fe-2S</keyword>
<dbReference type="CDD" id="cd00207">
    <property type="entry name" value="fer2"/>
    <property type="match status" value="1"/>
</dbReference>
<comment type="caution">
    <text evidence="11">The sequence shown here is derived from an EMBL/GenBank/DDBJ whole genome shotgun (WGS) entry which is preliminary data.</text>
</comment>
<dbReference type="Gene3D" id="3.10.20.30">
    <property type="match status" value="1"/>
</dbReference>
<evidence type="ECO:0000313" key="12">
    <source>
        <dbReference type="Proteomes" id="UP000468650"/>
    </source>
</evidence>
<dbReference type="PRINTS" id="PR00406">
    <property type="entry name" value="CYTB5RDTASE"/>
</dbReference>
<reference evidence="11 12" key="1">
    <citation type="submission" date="2019-09" db="EMBL/GenBank/DDBJ databases">
        <title>Genomes of family Cryomorphaceae.</title>
        <authorList>
            <person name="Bowman J.P."/>
        </authorList>
    </citation>
    <scope>NUCLEOTIDE SEQUENCE [LARGE SCALE GENOMIC DNA]</scope>
    <source>
        <strain evidence="11 12">LMG 25704</strain>
    </source>
</reference>
<dbReference type="InterPro" id="IPR001709">
    <property type="entry name" value="Flavoprot_Pyr_Nucl_cyt_Rdtase"/>
</dbReference>
<evidence type="ECO:0000256" key="7">
    <source>
        <dbReference type="ARBA" id="ARBA00023004"/>
    </source>
</evidence>
<dbReference type="CDD" id="cd06214">
    <property type="entry name" value="PA_degradation_oxidoreductase_like"/>
    <property type="match status" value="1"/>
</dbReference>
<dbReference type="GO" id="GO:0010124">
    <property type="term" value="P:phenylacetate catabolic process"/>
    <property type="evidence" value="ECO:0007669"/>
    <property type="project" value="InterPro"/>
</dbReference>
<feature type="domain" description="FAD-binding FR-type" evidence="10">
    <location>
        <begin position="25"/>
        <end position="129"/>
    </location>
</feature>
<accession>A0A6N6RKI8</accession>
<evidence type="ECO:0000259" key="9">
    <source>
        <dbReference type="PROSITE" id="PS51085"/>
    </source>
</evidence>
<dbReference type="PROSITE" id="PS51085">
    <property type="entry name" value="2FE2S_FER_2"/>
    <property type="match status" value="1"/>
</dbReference>
<dbReference type="InterPro" id="IPR017927">
    <property type="entry name" value="FAD-bd_FR_type"/>
</dbReference>
<dbReference type="SUPFAM" id="SSF63380">
    <property type="entry name" value="Riboflavin synthase domain-like"/>
    <property type="match status" value="1"/>
</dbReference>
<evidence type="ECO:0000259" key="10">
    <source>
        <dbReference type="PROSITE" id="PS51384"/>
    </source>
</evidence>
<dbReference type="PRINTS" id="PR00371">
    <property type="entry name" value="FPNCR"/>
</dbReference>
<dbReference type="InterPro" id="IPR008333">
    <property type="entry name" value="Cbr1-like_FAD-bd_dom"/>
</dbReference>
<evidence type="ECO:0000256" key="4">
    <source>
        <dbReference type="ARBA" id="ARBA00022723"/>
    </source>
</evidence>
<keyword evidence="7" id="KW-0408">Iron</keyword>
<gene>
    <name evidence="11" type="primary">paaK</name>
    <name evidence="11" type="ORF">F8C67_08250</name>
</gene>
<dbReference type="InterPro" id="IPR001041">
    <property type="entry name" value="2Fe-2S_ferredoxin-type"/>
</dbReference>
<dbReference type="GO" id="GO:0046872">
    <property type="term" value="F:metal ion binding"/>
    <property type="evidence" value="ECO:0007669"/>
    <property type="project" value="UniProtKB-KW"/>
</dbReference>
<dbReference type="SUPFAM" id="SSF52343">
    <property type="entry name" value="Ferredoxin reductase-like, C-terminal NADP-linked domain"/>
    <property type="match status" value="1"/>
</dbReference>
<dbReference type="PROSITE" id="PS51384">
    <property type="entry name" value="FAD_FR"/>
    <property type="match status" value="1"/>
</dbReference>
<proteinExistence type="predicted"/>
<organism evidence="11 12">
    <name type="scientific">Phaeocystidibacter luteus</name>
    <dbReference type="NCBI Taxonomy" id="911197"/>
    <lineage>
        <taxon>Bacteria</taxon>
        <taxon>Pseudomonadati</taxon>
        <taxon>Bacteroidota</taxon>
        <taxon>Flavobacteriia</taxon>
        <taxon>Flavobacteriales</taxon>
        <taxon>Phaeocystidibacteraceae</taxon>
        <taxon>Phaeocystidibacter</taxon>
    </lineage>
</organism>
<dbReference type="PANTHER" id="PTHR47354:SF8">
    <property type="entry name" value="1,2-PHENYLACETYL-COA EPOXIDASE, SUBUNIT E"/>
    <property type="match status" value="1"/>
</dbReference>
<keyword evidence="8" id="KW-0411">Iron-sulfur</keyword>
<keyword evidence="5" id="KW-0274">FAD</keyword>